<dbReference type="AlphaFoldDB" id="A0A2G9QH48"/>
<gene>
    <name evidence="2" type="ORF">AB205_0195060</name>
</gene>
<keyword evidence="1" id="KW-0812">Transmembrane</keyword>
<name>A0A2G9QH48_AQUCT</name>
<reference evidence="3" key="1">
    <citation type="journal article" date="2017" name="Nat. Commun.">
        <title>The North American bullfrog draft genome provides insight into hormonal regulation of long noncoding RNA.</title>
        <authorList>
            <person name="Hammond S.A."/>
            <person name="Warren R.L."/>
            <person name="Vandervalk B.P."/>
            <person name="Kucuk E."/>
            <person name="Khan H."/>
            <person name="Gibb E.A."/>
            <person name="Pandoh P."/>
            <person name="Kirk H."/>
            <person name="Zhao Y."/>
            <person name="Jones M."/>
            <person name="Mungall A.J."/>
            <person name="Coope R."/>
            <person name="Pleasance S."/>
            <person name="Moore R.A."/>
            <person name="Holt R.A."/>
            <person name="Round J.M."/>
            <person name="Ohora S."/>
            <person name="Walle B.V."/>
            <person name="Veldhoen N."/>
            <person name="Helbing C.C."/>
            <person name="Birol I."/>
        </authorList>
    </citation>
    <scope>NUCLEOTIDE SEQUENCE [LARGE SCALE GENOMIC DNA]</scope>
</reference>
<keyword evidence="1" id="KW-1133">Transmembrane helix</keyword>
<evidence type="ECO:0000256" key="1">
    <source>
        <dbReference type="SAM" id="Phobius"/>
    </source>
</evidence>
<feature type="transmembrane region" description="Helical" evidence="1">
    <location>
        <begin position="6"/>
        <end position="28"/>
    </location>
</feature>
<dbReference type="EMBL" id="KV985526">
    <property type="protein sequence ID" value="PIO14413.1"/>
    <property type="molecule type" value="Genomic_DNA"/>
</dbReference>
<feature type="transmembrane region" description="Helical" evidence="1">
    <location>
        <begin position="40"/>
        <end position="58"/>
    </location>
</feature>
<keyword evidence="3" id="KW-1185">Reference proteome</keyword>
<dbReference type="Proteomes" id="UP000228934">
    <property type="component" value="Unassembled WGS sequence"/>
</dbReference>
<proteinExistence type="predicted"/>
<accession>A0A2G9QH48</accession>
<protein>
    <submittedName>
        <fullName evidence="2">Uncharacterized protein</fullName>
    </submittedName>
</protein>
<evidence type="ECO:0000313" key="3">
    <source>
        <dbReference type="Proteomes" id="UP000228934"/>
    </source>
</evidence>
<keyword evidence="1" id="KW-0472">Membrane</keyword>
<sequence length="135" mass="15987">MFFHFSRFFTFTFFTVFTHIFLIFINFFQNTILAIIPTHVEWAVVIGHAMWRFSWLGWGPLPQLRNRQLFVVPSSSMLAKHSALANILLLYPTPDEWHIAMKHFEFPWGAQTSLAHYIFTGPYILFIHLKFICCT</sequence>
<evidence type="ECO:0000313" key="2">
    <source>
        <dbReference type="EMBL" id="PIO14413.1"/>
    </source>
</evidence>
<feature type="non-terminal residue" evidence="2">
    <location>
        <position position="135"/>
    </location>
</feature>
<organism evidence="2 3">
    <name type="scientific">Aquarana catesbeiana</name>
    <name type="common">American bullfrog</name>
    <name type="synonym">Rana catesbeiana</name>
    <dbReference type="NCBI Taxonomy" id="8400"/>
    <lineage>
        <taxon>Eukaryota</taxon>
        <taxon>Metazoa</taxon>
        <taxon>Chordata</taxon>
        <taxon>Craniata</taxon>
        <taxon>Vertebrata</taxon>
        <taxon>Euteleostomi</taxon>
        <taxon>Amphibia</taxon>
        <taxon>Batrachia</taxon>
        <taxon>Anura</taxon>
        <taxon>Neobatrachia</taxon>
        <taxon>Ranoidea</taxon>
        <taxon>Ranidae</taxon>
        <taxon>Aquarana</taxon>
    </lineage>
</organism>